<organism evidence="2 3">
    <name type="scientific">Panicum virgatum</name>
    <name type="common">Blackwell switchgrass</name>
    <dbReference type="NCBI Taxonomy" id="38727"/>
    <lineage>
        <taxon>Eukaryota</taxon>
        <taxon>Viridiplantae</taxon>
        <taxon>Streptophyta</taxon>
        <taxon>Embryophyta</taxon>
        <taxon>Tracheophyta</taxon>
        <taxon>Spermatophyta</taxon>
        <taxon>Magnoliopsida</taxon>
        <taxon>Liliopsida</taxon>
        <taxon>Poales</taxon>
        <taxon>Poaceae</taxon>
        <taxon>PACMAD clade</taxon>
        <taxon>Panicoideae</taxon>
        <taxon>Panicodae</taxon>
        <taxon>Paniceae</taxon>
        <taxon>Panicinae</taxon>
        <taxon>Panicum</taxon>
        <taxon>Panicum sect. Hiantes</taxon>
    </lineage>
</organism>
<proteinExistence type="predicted"/>
<evidence type="ECO:0000259" key="1">
    <source>
        <dbReference type="Pfam" id="PF07762"/>
    </source>
</evidence>
<gene>
    <name evidence="2" type="ORF">PVAP13_9NG725254</name>
</gene>
<protein>
    <recommendedName>
        <fullName evidence="1">DUF1618 domain-containing protein</fullName>
    </recommendedName>
</protein>
<name>A0A8T0N1U4_PANVG</name>
<dbReference type="InterPro" id="IPR011676">
    <property type="entry name" value="DUF1618"/>
</dbReference>
<evidence type="ECO:0000313" key="3">
    <source>
        <dbReference type="Proteomes" id="UP000823388"/>
    </source>
</evidence>
<dbReference type="PANTHER" id="PTHR33074">
    <property type="entry name" value="EXPRESSED PROTEIN-RELATED"/>
    <property type="match status" value="1"/>
</dbReference>
<sequence>MILADMSRRSPMLRYVPLPVYSMPTYVDEEEPFDGRGCPEASRSVCVTRSGVKFVSVDTQRISSFGLWCMREWKSSFRITTWSFREDDHTWRRDATVYEKRFPRVSPDFPVVNVEDPDAICFRLKNKRYNSDEPAWMIEVDVKKMVLLAANAYDSKGRQSLSGDDD</sequence>
<evidence type="ECO:0000313" key="2">
    <source>
        <dbReference type="EMBL" id="KAG2543075.1"/>
    </source>
</evidence>
<dbReference type="Proteomes" id="UP000823388">
    <property type="component" value="Chromosome 9N"/>
</dbReference>
<dbReference type="PANTHER" id="PTHR33074:SF75">
    <property type="entry name" value="OS01G0189800 PROTEIN"/>
    <property type="match status" value="1"/>
</dbReference>
<keyword evidence="3" id="KW-1185">Reference proteome</keyword>
<comment type="caution">
    <text evidence="2">The sequence shown here is derived from an EMBL/GenBank/DDBJ whole genome shotgun (WGS) entry which is preliminary data.</text>
</comment>
<reference evidence="2" key="1">
    <citation type="submission" date="2020-05" db="EMBL/GenBank/DDBJ databases">
        <title>WGS assembly of Panicum virgatum.</title>
        <authorList>
            <person name="Lovell J.T."/>
            <person name="Jenkins J."/>
            <person name="Shu S."/>
            <person name="Juenger T.E."/>
            <person name="Schmutz J."/>
        </authorList>
    </citation>
    <scope>NUCLEOTIDE SEQUENCE</scope>
    <source>
        <strain evidence="2">AP13</strain>
    </source>
</reference>
<accession>A0A8T0N1U4</accession>
<dbReference type="AlphaFoldDB" id="A0A8T0N1U4"/>
<dbReference type="Pfam" id="PF07762">
    <property type="entry name" value="DUF1618"/>
    <property type="match status" value="1"/>
</dbReference>
<feature type="domain" description="DUF1618" evidence="1">
    <location>
        <begin position="2"/>
        <end position="121"/>
    </location>
</feature>
<dbReference type="EMBL" id="CM029054">
    <property type="protein sequence ID" value="KAG2543075.1"/>
    <property type="molecule type" value="Genomic_DNA"/>
</dbReference>